<accession>A0A0R0M2P8</accession>
<sequence>MNNIFNLKNKKISEAYAEYHDAIEESENSNRMTLLKMIFQGGKCDEEMFTLLHLLVKKCDINEKEIFFAIFSHICTVSVGESELSLIIKIVFHILELMKKASEKENSKIYQVLQYIIKEIETSKHDLLLKQFLNSFIILLSSVDISDLCISIFKIFLKHGNRESRETLFETKNGSALMAVKCVDMVFESIENDNNTVFQKNCSIFLSEIAGLCPEIFLEKDFNDHENHSIRNTHLDIYFHIIMLLKASDNPNIKNQSEDAKSSIHTLMNEYLDLILERLLDVNHFVRSKAIFHLTHLLQKNVILIKKRQQVISLVLERIKDKSVLVRKKAIQFCQAAVENHPFASNKYLIKIEEDNNGNKPEKLEKKQLAENKMAYVKDLNTFIDQMTEVIVTIMNIFPALRGETVDIIDFARICVLLKLPKCLQFIDFLCKNIDDKHKGVLLEALIDIIQTLKDDEDDLFNFFLSIDEPFLKTLSKKHIIDKKFLKSLMKQFENKSNIVKSSLLLKKICTKRYNGDYFDIAIKYVKEDESPVTIKTYKNILEIIKLKPFESHVKKRLSVKNSVAGQEPEKIEPSDCTKAIDVLVNTKTVDFDLIDITVRLIYRTTEPHAYVRTLLNRLVESESIIKLIYCVGSIALNEAFYIDKMEKNIPAIMVPDEIKERRRSFNVSRTSFRNSINESFNKRNSNIYGDESLEDSYIQPITVIRSQTGLENKSDEEIKDILFYIKEKEIFYGKNSLLAPFVKLVIKNTEGPLQVPAMISTFRMMAVSSEFFLKYHHIFINGLRSKNNTIVYNSIIALADYILLYNCYTEKYASMLFDKLFVIDTEPEKKESEPDFNQTTVTADEIVELTLFIINYLISSKILKIKGYGSILCRLFDTHTEELKSILQEVRSDENAISSLFYEVLLEELNVVTETQTTKRTTMSNVIHFLKDLMKEKTKENLFIRILRKHHKDGKYTQILNLLYKTLSFNPKNISNMRTDAIFGQWIETK</sequence>
<gene>
    <name evidence="2" type="ORF">M153_2710007273</name>
</gene>
<dbReference type="InterPro" id="IPR011989">
    <property type="entry name" value="ARM-like"/>
</dbReference>
<dbReference type="GO" id="GO:0000796">
    <property type="term" value="C:condensin complex"/>
    <property type="evidence" value="ECO:0007669"/>
    <property type="project" value="TreeGrafter"/>
</dbReference>
<proteinExistence type="predicted"/>
<reference evidence="2 3" key="1">
    <citation type="submission" date="2015-07" db="EMBL/GenBank/DDBJ databases">
        <title>The genome of Pseudoloma neurophilia, a relevant intracellular parasite of the zebrafish.</title>
        <authorList>
            <person name="Ndikumana S."/>
            <person name="Pelin A."/>
            <person name="Sanders J."/>
            <person name="Corradi N."/>
        </authorList>
    </citation>
    <scope>NUCLEOTIDE SEQUENCE [LARGE SCALE GENOMIC DNA]</scope>
    <source>
        <strain evidence="2 3">MK1</strain>
    </source>
</reference>
<evidence type="ECO:0000313" key="3">
    <source>
        <dbReference type="Proteomes" id="UP000051530"/>
    </source>
</evidence>
<dbReference type="SUPFAM" id="SSF48371">
    <property type="entry name" value="ARM repeat"/>
    <property type="match status" value="1"/>
</dbReference>
<evidence type="ECO:0000256" key="1">
    <source>
        <dbReference type="ARBA" id="ARBA00023067"/>
    </source>
</evidence>
<dbReference type="VEuPathDB" id="MicrosporidiaDB:M153_2710007273"/>
<name>A0A0R0M2P8_9MICR</name>
<organism evidence="2 3">
    <name type="scientific">Pseudoloma neurophilia</name>
    <dbReference type="NCBI Taxonomy" id="146866"/>
    <lineage>
        <taxon>Eukaryota</taxon>
        <taxon>Fungi</taxon>
        <taxon>Fungi incertae sedis</taxon>
        <taxon>Microsporidia</taxon>
        <taxon>Pseudoloma</taxon>
    </lineage>
</organism>
<dbReference type="OrthoDB" id="436262at2759"/>
<keyword evidence="1" id="KW-0226">DNA condensation</keyword>
<dbReference type="GO" id="GO:0007076">
    <property type="term" value="P:mitotic chromosome condensation"/>
    <property type="evidence" value="ECO:0007669"/>
    <property type="project" value="InterPro"/>
</dbReference>
<keyword evidence="3" id="KW-1185">Reference proteome</keyword>
<dbReference type="Proteomes" id="UP000051530">
    <property type="component" value="Unassembled WGS sequence"/>
</dbReference>
<dbReference type="InterPro" id="IPR016024">
    <property type="entry name" value="ARM-type_fold"/>
</dbReference>
<dbReference type="PANTHER" id="PTHR14222">
    <property type="entry name" value="CONDENSIN"/>
    <property type="match status" value="1"/>
</dbReference>
<protein>
    <submittedName>
        <fullName evidence="2">Chromosome condensation complex Condensin, subunit D2</fullName>
    </submittedName>
</protein>
<comment type="caution">
    <text evidence="2">The sequence shown here is derived from an EMBL/GenBank/DDBJ whole genome shotgun (WGS) entry which is preliminary data.</text>
</comment>
<dbReference type="GO" id="GO:0042393">
    <property type="term" value="F:histone binding"/>
    <property type="evidence" value="ECO:0007669"/>
    <property type="project" value="TreeGrafter"/>
</dbReference>
<dbReference type="Gene3D" id="1.25.10.10">
    <property type="entry name" value="Leucine-rich Repeat Variant"/>
    <property type="match status" value="1"/>
</dbReference>
<evidence type="ECO:0000313" key="2">
    <source>
        <dbReference type="EMBL" id="KRH94405.1"/>
    </source>
</evidence>
<dbReference type="GO" id="GO:0000779">
    <property type="term" value="C:condensed chromosome, centromeric region"/>
    <property type="evidence" value="ECO:0007669"/>
    <property type="project" value="TreeGrafter"/>
</dbReference>
<dbReference type="InterPro" id="IPR026971">
    <property type="entry name" value="CND1/NCAPD3"/>
</dbReference>
<dbReference type="GO" id="GO:0010032">
    <property type="term" value="P:meiotic chromosome condensation"/>
    <property type="evidence" value="ECO:0007669"/>
    <property type="project" value="TreeGrafter"/>
</dbReference>
<dbReference type="AlphaFoldDB" id="A0A0R0M2P8"/>
<dbReference type="EMBL" id="LGUB01000081">
    <property type="protein sequence ID" value="KRH94405.1"/>
    <property type="molecule type" value="Genomic_DNA"/>
</dbReference>